<reference evidence="3 4" key="2">
    <citation type="submission" date="2018-11" db="EMBL/GenBank/DDBJ databases">
        <authorList>
            <consortium name="Pathogen Informatics"/>
        </authorList>
    </citation>
    <scope>NUCLEOTIDE SEQUENCE [LARGE SCALE GENOMIC DNA]</scope>
    <source>
        <strain evidence="3 4">Costa Rica</strain>
    </source>
</reference>
<dbReference type="AlphaFoldDB" id="A0A0R3PVU8"/>
<accession>A0A0R3PVU8</accession>
<evidence type="ECO:0000256" key="1">
    <source>
        <dbReference type="SAM" id="MobiDB-lite"/>
    </source>
</evidence>
<dbReference type="Proteomes" id="UP000267027">
    <property type="component" value="Unassembled WGS sequence"/>
</dbReference>
<keyword evidence="4" id="KW-1185">Reference proteome</keyword>
<dbReference type="InterPro" id="IPR029444">
    <property type="entry name" value="INTS5_C"/>
</dbReference>
<sequence length="558" mass="62238">MDLESPASPGCEGPGSSSNTPVVSGFVEPEHVEEEVVAGDLPGIRVAVHSEHQRKAYRSPQWCEDSLDSNPKDGTFENLNFVFFFKLVTCSVDTLRFLITQNADAATPANFFRGIRQLMSVDQRLVLSTISYMEFTKQMIRALDTHSLSVVFSCVMQMALDPLIFSQFEHQDPGVCRAIKEKIIIVVDEIVNLIVRMAHSKQNLSIVDYPPIAGFSVGKRLQFIIDAAISSPSWAGCIVRYLHAVSISYGEEKSGEIICRFIVGCHAEQCLSALCALLSTVVPYYPNVMLSAYSSLVNVMRTVDQEKKLGRSSVLRVLSNLRVLLTWETTADDSLYMKYFRLYPDVALGELYTSLLYVVLCDAEESIENDHAEVVLDLVLAVSRLIDATAPCMNQVKESGPHRLVKMQIRHAYKLTLQLAALQRIALSMVCREQDAAISVFEEYRRAIFGFIHQRVNPSLRGYEKLFLLSFLTSCLQDASALFGDSNDLVAWKHESVERASKLAEIQKIQEESFLNAIQSMSVDKNANQLAHSGTIGKGARHLRKVDLPSVCDGLMFI</sequence>
<dbReference type="STRING" id="334426.A0A0R3PVU8"/>
<evidence type="ECO:0000313" key="4">
    <source>
        <dbReference type="Proteomes" id="UP000267027"/>
    </source>
</evidence>
<gene>
    <name evidence="3" type="ORF">ACOC_LOCUS10197</name>
</gene>
<dbReference type="Pfam" id="PF14838">
    <property type="entry name" value="INTS5_C"/>
    <property type="match status" value="1"/>
</dbReference>
<evidence type="ECO:0000259" key="2">
    <source>
        <dbReference type="Pfam" id="PF14838"/>
    </source>
</evidence>
<evidence type="ECO:0000313" key="5">
    <source>
        <dbReference type="WBParaSite" id="ACOC_0001019601-mRNA-1"/>
    </source>
</evidence>
<dbReference type="EMBL" id="UYYA01004425">
    <property type="protein sequence ID" value="VDM61782.1"/>
    <property type="molecule type" value="Genomic_DNA"/>
</dbReference>
<name>A0A0R3PVU8_ANGCS</name>
<protein>
    <submittedName>
        <fullName evidence="5">INTS5_C domain-containing protein</fullName>
    </submittedName>
</protein>
<feature type="region of interest" description="Disordered" evidence="1">
    <location>
        <begin position="1"/>
        <end position="24"/>
    </location>
</feature>
<dbReference type="PANTHER" id="PTHR31697:SF2">
    <property type="entry name" value="INTEGRATOR COMPLEX SUBUNIT 5"/>
    <property type="match status" value="1"/>
</dbReference>
<feature type="domain" description="Integrator complex subunit 5 C-terminal" evidence="2">
    <location>
        <begin position="81"/>
        <end position="543"/>
    </location>
</feature>
<reference evidence="5" key="1">
    <citation type="submission" date="2017-02" db="UniProtKB">
        <authorList>
            <consortium name="WormBaseParasite"/>
        </authorList>
    </citation>
    <scope>IDENTIFICATION</scope>
</reference>
<dbReference type="OrthoDB" id="69088at2759"/>
<organism evidence="5">
    <name type="scientific">Angiostrongylus costaricensis</name>
    <name type="common">Nematode worm</name>
    <dbReference type="NCBI Taxonomy" id="334426"/>
    <lineage>
        <taxon>Eukaryota</taxon>
        <taxon>Metazoa</taxon>
        <taxon>Ecdysozoa</taxon>
        <taxon>Nematoda</taxon>
        <taxon>Chromadorea</taxon>
        <taxon>Rhabditida</taxon>
        <taxon>Rhabditina</taxon>
        <taxon>Rhabditomorpha</taxon>
        <taxon>Strongyloidea</taxon>
        <taxon>Metastrongylidae</taxon>
        <taxon>Angiostrongylus</taxon>
    </lineage>
</organism>
<dbReference type="GO" id="GO:0034472">
    <property type="term" value="P:snRNA 3'-end processing"/>
    <property type="evidence" value="ECO:0007669"/>
    <property type="project" value="TreeGrafter"/>
</dbReference>
<dbReference type="WBParaSite" id="ACOC_0001019601-mRNA-1">
    <property type="protein sequence ID" value="ACOC_0001019601-mRNA-1"/>
    <property type="gene ID" value="ACOC_0001019601"/>
</dbReference>
<evidence type="ECO:0000313" key="3">
    <source>
        <dbReference type="EMBL" id="VDM61782.1"/>
    </source>
</evidence>
<dbReference type="InterPro" id="IPR040316">
    <property type="entry name" value="INTS5"/>
</dbReference>
<dbReference type="GO" id="GO:0032039">
    <property type="term" value="C:integrator complex"/>
    <property type="evidence" value="ECO:0007669"/>
    <property type="project" value="InterPro"/>
</dbReference>
<proteinExistence type="predicted"/>
<dbReference type="PANTHER" id="PTHR31697">
    <property type="entry name" value="INTEGRATOR COMPLEX SUBUNIT 5"/>
    <property type="match status" value="1"/>
</dbReference>